<comment type="caution">
    <text evidence="2">The sequence shown here is derived from an EMBL/GenBank/DDBJ whole genome shotgun (WGS) entry which is preliminary data.</text>
</comment>
<feature type="region of interest" description="Disordered" evidence="1">
    <location>
        <begin position="14"/>
        <end position="45"/>
    </location>
</feature>
<feature type="region of interest" description="Disordered" evidence="1">
    <location>
        <begin position="131"/>
        <end position="170"/>
    </location>
</feature>
<sequence length="193" mass="21682">MKVLGPVLWRARQAAGPGRHHRISDSNSYQSPATMGRRGGPQGPSPVLNTKCSGSSLTSVMVKELTLQNIKYNLNLDVDRDAFYCVYQKRDCCVFAIPIPACLEIIEIKRTGSVLFSVEIMKRPRSKFESVPNSSFQKSAVRSRGARAGGGGRRARDLGPRRVLPPPEARRRRHVRHFMSHFYELADNVYEAR</sequence>
<reference evidence="2 3" key="1">
    <citation type="journal article" date="2019" name="Commun. Biol.">
        <title>The bagworm genome reveals a unique fibroin gene that provides high tensile strength.</title>
        <authorList>
            <person name="Kono N."/>
            <person name="Nakamura H."/>
            <person name="Ohtoshi R."/>
            <person name="Tomita M."/>
            <person name="Numata K."/>
            <person name="Arakawa K."/>
        </authorList>
    </citation>
    <scope>NUCLEOTIDE SEQUENCE [LARGE SCALE GENOMIC DNA]</scope>
</reference>
<dbReference type="EMBL" id="BGZK01001387">
    <property type="protein sequence ID" value="GBP78819.1"/>
    <property type="molecule type" value="Genomic_DNA"/>
</dbReference>
<evidence type="ECO:0000313" key="2">
    <source>
        <dbReference type="EMBL" id="GBP78819.1"/>
    </source>
</evidence>
<keyword evidence="3" id="KW-1185">Reference proteome</keyword>
<dbReference type="Proteomes" id="UP000299102">
    <property type="component" value="Unassembled WGS sequence"/>
</dbReference>
<evidence type="ECO:0000313" key="3">
    <source>
        <dbReference type="Proteomes" id="UP000299102"/>
    </source>
</evidence>
<gene>
    <name evidence="2" type="ORF">EVAR_65329_1</name>
</gene>
<evidence type="ECO:0000256" key="1">
    <source>
        <dbReference type="SAM" id="MobiDB-lite"/>
    </source>
</evidence>
<organism evidence="2 3">
    <name type="scientific">Eumeta variegata</name>
    <name type="common">Bagworm moth</name>
    <name type="synonym">Eumeta japonica</name>
    <dbReference type="NCBI Taxonomy" id="151549"/>
    <lineage>
        <taxon>Eukaryota</taxon>
        <taxon>Metazoa</taxon>
        <taxon>Ecdysozoa</taxon>
        <taxon>Arthropoda</taxon>
        <taxon>Hexapoda</taxon>
        <taxon>Insecta</taxon>
        <taxon>Pterygota</taxon>
        <taxon>Neoptera</taxon>
        <taxon>Endopterygota</taxon>
        <taxon>Lepidoptera</taxon>
        <taxon>Glossata</taxon>
        <taxon>Ditrysia</taxon>
        <taxon>Tineoidea</taxon>
        <taxon>Psychidae</taxon>
        <taxon>Oiketicinae</taxon>
        <taxon>Eumeta</taxon>
    </lineage>
</organism>
<proteinExistence type="predicted"/>
<accession>A0A4C1YVZ3</accession>
<dbReference type="AlphaFoldDB" id="A0A4C1YVZ3"/>
<protein>
    <submittedName>
        <fullName evidence="2">Uncharacterized protein</fullName>
    </submittedName>
</protein>
<name>A0A4C1YVZ3_EUMVA</name>